<reference evidence="7 8" key="1">
    <citation type="submission" date="2015-07" db="EMBL/GenBank/DDBJ databases">
        <title>Isolation and Genomic Characterization of a Novel Halophilic Metal-Reducing Deltaproteobacterium from the Deep Subsurface.</title>
        <authorList>
            <person name="Badalamenti J.P."/>
            <person name="Summers Z.M."/>
            <person name="Gralnick J.A."/>
            <person name="Bond D.R."/>
        </authorList>
    </citation>
    <scope>NUCLEOTIDE SEQUENCE [LARGE SCALE GENOMIC DNA]</scope>
    <source>
        <strain evidence="7 8">WTL</strain>
    </source>
</reference>
<dbReference type="InterPro" id="IPR058240">
    <property type="entry name" value="rSAM_sf"/>
</dbReference>
<dbReference type="STRING" id="1603606.DSOUD_0974"/>
<organism evidence="7 8">
    <name type="scientific">Desulfuromonas soudanensis</name>
    <dbReference type="NCBI Taxonomy" id="1603606"/>
    <lineage>
        <taxon>Bacteria</taxon>
        <taxon>Pseudomonadati</taxon>
        <taxon>Thermodesulfobacteriota</taxon>
        <taxon>Desulfuromonadia</taxon>
        <taxon>Desulfuromonadales</taxon>
        <taxon>Desulfuromonadaceae</taxon>
        <taxon>Desulfuromonas</taxon>
    </lineage>
</organism>
<dbReference type="KEGG" id="des:DSOUD_0974"/>
<dbReference type="SUPFAM" id="SSF102114">
    <property type="entry name" value="Radical SAM enzymes"/>
    <property type="match status" value="1"/>
</dbReference>
<dbReference type="GO" id="GO:0005829">
    <property type="term" value="C:cytosol"/>
    <property type="evidence" value="ECO:0007669"/>
    <property type="project" value="TreeGrafter"/>
</dbReference>
<dbReference type="GO" id="GO:0046872">
    <property type="term" value="F:metal ion binding"/>
    <property type="evidence" value="ECO:0007669"/>
    <property type="project" value="UniProtKB-KW"/>
</dbReference>
<dbReference type="InterPro" id="IPR006638">
    <property type="entry name" value="Elp3/MiaA/NifB-like_rSAM"/>
</dbReference>
<dbReference type="PANTHER" id="PTHR43409:SF7">
    <property type="entry name" value="BLL1977 PROTEIN"/>
    <property type="match status" value="1"/>
</dbReference>
<dbReference type="CDD" id="cd01335">
    <property type="entry name" value="Radical_SAM"/>
    <property type="match status" value="1"/>
</dbReference>
<dbReference type="InterPro" id="IPR023404">
    <property type="entry name" value="rSAM_horseshoe"/>
</dbReference>
<evidence type="ECO:0000313" key="8">
    <source>
        <dbReference type="Proteomes" id="UP000057158"/>
    </source>
</evidence>
<accession>A0A0M4D509</accession>
<keyword evidence="3" id="KW-0479">Metal-binding</keyword>
<evidence type="ECO:0000259" key="6">
    <source>
        <dbReference type="PROSITE" id="PS51918"/>
    </source>
</evidence>
<dbReference type="SFLD" id="SFLDS00029">
    <property type="entry name" value="Radical_SAM"/>
    <property type="match status" value="1"/>
</dbReference>
<name>A0A0M4D509_9BACT</name>
<dbReference type="Gene3D" id="3.80.30.20">
    <property type="entry name" value="tm_1862 like domain"/>
    <property type="match status" value="1"/>
</dbReference>
<evidence type="ECO:0000256" key="2">
    <source>
        <dbReference type="ARBA" id="ARBA00022691"/>
    </source>
</evidence>
<evidence type="ECO:0000256" key="3">
    <source>
        <dbReference type="ARBA" id="ARBA00022723"/>
    </source>
</evidence>
<dbReference type="GO" id="GO:0003824">
    <property type="term" value="F:catalytic activity"/>
    <property type="evidence" value="ECO:0007669"/>
    <property type="project" value="InterPro"/>
</dbReference>
<evidence type="ECO:0000256" key="5">
    <source>
        <dbReference type="ARBA" id="ARBA00023014"/>
    </source>
</evidence>
<gene>
    <name evidence="7" type="ORF">DSOUD_0974</name>
</gene>
<dbReference type="SMART" id="SM00729">
    <property type="entry name" value="Elp3"/>
    <property type="match status" value="1"/>
</dbReference>
<dbReference type="PATRIC" id="fig|1603606.3.peg.1069"/>
<evidence type="ECO:0000313" key="7">
    <source>
        <dbReference type="EMBL" id="ALC15760.1"/>
    </source>
</evidence>
<sequence length="540" mass="57909">MEILLIHPPATKAAEPPLGAAVLLAHLAGAGHSADVLDANLGAYLHLLDPARLADAAGPAPATALRRALGNAPRALDLLRSEGACASFPRYATAVRHLDTALGAWRGETGEERLTLGDYQHRLLSPFSPEDLERLARGEASTLFAPYFRDVLLPQVAACAPRILALSVNYLHQALPAFELAGMLRRAFPEATLVAGGGLFTSWQKALKALPQPFSCFDRLVFGPGEGPLTAHLDGNAPGDYFLYGSEAATLPPDFGFAPLADYLSPHPVLPVCASRGCYWRACLFCPEAAAPTHPYAAAPAATVPDLLLDLARRHGVRHFHLTDNAIPVAALRALAGRAADLRALSWHGFVRFEKALLDRELVRGLAASGCTLLQLGLESGSQTVLDRLGKGTRLEEAAQILENLAEAGISSYVYIMLGTPGETEADAEATLSFLEKHAEAVTFLNIAIMNLPRDSALLDDPEGYGIAGSALLGETEPLGLYRAFTPSSGWDRRAARRFLDKRLLSSPAIRAMVRRTPPFFTSNHAFFFPLPSTREKVLC</sequence>
<comment type="cofactor">
    <cofactor evidence="1">
        <name>[4Fe-4S] cluster</name>
        <dbReference type="ChEBI" id="CHEBI:49883"/>
    </cofactor>
</comment>
<dbReference type="SFLD" id="SFLDG01082">
    <property type="entry name" value="B12-binding_domain_containing"/>
    <property type="match status" value="1"/>
</dbReference>
<keyword evidence="2" id="KW-0949">S-adenosyl-L-methionine</keyword>
<keyword evidence="8" id="KW-1185">Reference proteome</keyword>
<evidence type="ECO:0000256" key="1">
    <source>
        <dbReference type="ARBA" id="ARBA00001966"/>
    </source>
</evidence>
<dbReference type="InterPro" id="IPR007197">
    <property type="entry name" value="rSAM"/>
</dbReference>
<dbReference type="PANTHER" id="PTHR43409">
    <property type="entry name" value="ANAEROBIC MAGNESIUM-PROTOPORPHYRIN IX MONOMETHYL ESTER CYCLASE-RELATED"/>
    <property type="match status" value="1"/>
</dbReference>
<proteinExistence type="predicted"/>
<dbReference type="Pfam" id="PF04055">
    <property type="entry name" value="Radical_SAM"/>
    <property type="match status" value="1"/>
</dbReference>
<dbReference type="InterPro" id="IPR051198">
    <property type="entry name" value="BchE-like"/>
</dbReference>
<dbReference type="EMBL" id="CP010802">
    <property type="protein sequence ID" value="ALC15760.1"/>
    <property type="molecule type" value="Genomic_DNA"/>
</dbReference>
<evidence type="ECO:0000256" key="4">
    <source>
        <dbReference type="ARBA" id="ARBA00023004"/>
    </source>
</evidence>
<dbReference type="OrthoDB" id="9762608at2"/>
<keyword evidence="5" id="KW-0411">Iron-sulfur</keyword>
<dbReference type="PROSITE" id="PS51918">
    <property type="entry name" value="RADICAL_SAM"/>
    <property type="match status" value="1"/>
</dbReference>
<feature type="domain" description="Radical SAM core" evidence="6">
    <location>
        <begin position="264"/>
        <end position="488"/>
    </location>
</feature>
<dbReference type="GO" id="GO:0051536">
    <property type="term" value="F:iron-sulfur cluster binding"/>
    <property type="evidence" value="ECO:0007669"/>
    <property type="project" value="UniProtKB-KW"/>
</dbReference>
<keyword evidence="4" id="KW-0408">Iron</keyword>
<dbReference type="AlphaFoldDB" id="A0A0M4D509"/>
<protein>
    <submittedName>
        <fullName evidence="7">Radical SAM protein</fullName>
    </submittedName>
</protein>
<dbReference type="Proteomes" id="UP000057158">
    <property type="component" value="Chromosome"/>
</dbReference>
<dbReference type="RefSeq" id="WP_053549937.1">
    <property type="nucleotide sequence ID" value="NZ_CP010802.1"/>
</dbReference>